<name>A0A849JZD6_9MICO</name>
<reference evidence="3 4" key="1">
    <citation type="submission" date="2020-05" db="EMBL/GenBank/DDBJ databases">
        <title>Genome sequence of Isoptericola sp. JC619 isolated from Chilika lagoon, India.</title>
        <authorList>
            <person name="Kumar D."/>
            <person name="Appam K."/>
            <person name="Gandham S."/>
            <person name="Uppada J."/>
            <person name="Sasikala C."/>
            <person name="Venkata Ramana C."/>
        </authorList>
    </citation>
    <scope>NUCLEOTIDE SEQUENCE [LARGE SCALE GENOMIC DNA]</scope>
    <source>
        <strain evidence="3 4">JC619</strain>
    </source>
</reference>
<dbReference type="AlphaFoldDB" id="A0A849JZD6"/>
<gene>
    <name evidence="3" type="ORF">HLI28_01230</name>
</gene>
<dbReference type="Proteomes" id="UP000557204">
    <property type="component" value="Unassembled WGS sequence"/>
</dbReference>
<dbReference type="InterPro" id="IPR018760">
    <property type="entry name" value="DUF2326"/>
</dbReference>
<feature type="coiled-coil region" evidence="1">
    <location>
        <begin position="375"/>
        <end position="402"/>
    </location>
</feature>
<protein>
    <submittedName>
        <fullName evidence="3">DUF2326 domain-containing protein</fullName>
    </submittedName>
</protein>
<evidence type="ECO:0000256" key="1">
    <source>
        <dbReference type="SAM" id="Coils"/>
    </source>
</evidence>
<sequence>MLVRLSANKPEFTSIEFRSGFNVIVAEKADKATDQDTRNARGKTTLLLFIHYVLGGSLHKNLKPLADDGWEITLTLELFGGEVAATRSLANGTRVGISAAEQPQRVLDTYMSEGSISVDDWKALLGLALFALEPEVELSKGGLSVRTLLSYAIRTDPPKDPLKVLAQQSAASTRAHVSYLMGLDWTLVDRLHRINTATEQIRAITAATKEGVVRTLRPEADLVLERAVLANDLEEWRSRVDSFTVLEDPNSLVERADEITSTITSLRDESLVDHRMLSLYESSAADSVRSANEEIPVEAVLAAAQASLSDGLKRQIDSVRAFRDELLENRVHFLQIEIDAIRERISSRELQLSQLSAQRARILQTLHAGGALDELISMRSELSEYEARVAALDVQIAQAREVAARKDQLKLEQSTVRAEAGQDLTARREKVDRISDEFSRKMHRLYGKDAALTVAVDDGGFKFAITASGSGSSGIDKMKLFCFDLTLLEEGTRSQHHPDFLVHDSSVFDGVDPRQVTKALRFAQEMVASTGGQYICTMNSNDVPDEVLAEEWFKQGVIRTILDTELGGLVGRDF</sequence>
<keyword evidence="4" id="KW-1185">Reference proteome</keyword>
<dbReference type="RefSeq" id="WP_171245674.1">
    <property type="nucleotide sequence ID" value="NZ_JABFAJ010000003.1"/>
</dbReference>
<keyword evidence="1" id="KW-0175">Coiled coil</keyword>
<dbReference type="Gene3D" id="3.40.50.300">
    <property type="entry name" value="P-loop containing nucleotide triphosphate hydrolases"/>
    <property type="match status" value="1"/>
</dbReference>
<comment type="caution">
    <text evidence="3">The sequence shown here is derived from an EMBL/GenBank/DDBJ whole genome shotgun (WGS) entry which is preliminary data.</text>
</comment>
<evidence type="ECO:0000313" key="4">
    <source>
        <dbReference type="Proteomes" id="UP000557204"/>
    </source>
</evidence>
<dbReference type="EMBL" id="JABFAJ010000003">
    <property type="protein sequence ID" value="NNU26168.1"/>
    <property type="molecule type" value="Genomic_DNA"/>
</dbReference>
<evidence type="ECO:0000259" key="2">
    <source>
        <dbReference type="Pfam" id="PF10088"/>
    </source>
</evidence>
<evidence type="ECO:0000313" key="3">
    <source>
        <dbReference type="EMBL" id="NNU26168.1"/>
    </source>
</evidence>
<organism evidence="3 4">
    <name type="scientific">Isoptericola sediminis</name>
    <dbReference type="NCBI Taxonomy" id="2733572"/>
    <lineage>
        <taxon>Bacteria</taxon>
        <taxon>Bacillati</taxon>
        <taxon>Actinomycetota</taxon>
        <taxon>Actinomycetes</taxon>
        <taxon>Micrococcales</taxon>
        <taxon>Promicromonosporaceae</taxon>
        <taxon>Isoptericola</taxon>
    </lineage>
</organism>
<accession>A0A849JZD6</accession>
<dbReference type="Pfam" id="PF10088">
    <property type="entry name" value="DUF2326"/>
    <property type="match status" value="1"/>
</dbReference>
<dbReference type="SUPFAM" id="SSF52540">
    <property type="entry name" value="P-loop containing nucleoside triphosphate hydrolases"/>
    <property type="match status" value="1"/>
</dbReference>
<proteinExistence type="predicted"/>
<feature type="domain" description="DUF2326" evidence="2">
    <location>
        <begin position="443"/>
        <end position="553"/>
    </location>
</feature>
<dbReference type="InterPro" id="IPR027417">
    <property type="entry name" value="P-loop_NTPase"/>
</dbReference>